<dbReference type="Gene3D" id="1.10.405.10">
    <property type="entry name" value="Guanine Nucleotide Dissociation Inhibitor, domain 1"/>
    <property type="match status" value="1"/>
</dbReference>
<dbReference type="PRINTS" id="PR00757">
    <property type="entry name" value="AMINEOXDASEF"/>
</dbReference>
<evidence type="ECO:0000256" key="7">
    <source>
        <dbReference type="RuleBase" id="RU362067"/>
    </source>
</evidence>
<feature type="binding site" evidence="6">
    <location>
        <position position="66"/>
    </location>
    <ligand>
        <name>substrate</name>
    </ligand>
</feature>
<dbReference type="SUPFAM" id="SSF51905">
    <property type="entry name" value="FAD/NAD(P)-binding domain"/>
    <property type="match status" value="1"/>
</dbReference>
<dbReference type="Pfam" id="PF01593">
    <property type="entry name" value="Amino_oxidase"/>
    <property type="match status" value="1"/>
</dbReference>
<keyword evidence="7" id="KW-0274">FAD</keyword>
<dbReference type="Gene3D" id="3.90.660.10">
    <property type="match status" value="1"/>
</dbReference>
<dbReference type="SUPFAM" id="SSF54373">
    <property type="entry name" value="FAD-linked reductases, C-terminal domain"/>
    <property type="match status" value="1"/>
</dbReference>
<comment type="cofactor">
    <cofactor evidence="1 7">
        <name>FAD</name>
        <dbReference type="ChEBI" id="CHEBI:57692"/>
    </cofactor>
</comment>
<name>A0A9Q1HB62_HOLLE</name>
<gene>
    <name evidence="9" type="ORF">HOLleu_17274</name>
</gene>
<organism evidence="9 10">
    <name type="scientific">Holothuria leucospilota</name>
    <name type="common">Black long sea cucumber</name>
    <name type="synonym">Mertensiothuria leucospilota</name>
    <dbReference type="NCBI Taxonomy" id="206669"/>
    <lineage>
        <taxon>Eukaryota</taxon>
        <taxon>Metazoa</taxon>
        <taxon>Echinodermata</taxon>
        <taxon>Eleutherozoa</taxon>
        <taxon>Echinozoa</taxon>
        <taxon>Holothuroidea</taxon>
        <taxon>Aspidochirotacea</taxon>
        <taxon>Aspidochirotida</taxon>
        <taxon>Holothuriidae</taxon>
        <taxon>Holothuria</taxon>
    </lineage>
</organism>
<dbReference type="InterPro" id="IPR050703">
    <property type="entry name" value="Flavin_MAO"/>
</dbReference>
<dbReference type="InterPro" id="IPR001613">
    <property type="entry name" value="Flavin_amine_oxidase"/>
</dbReference>
<evidence type="ECO:0000256" key="5">
    <source>
        <dbReference type="ARBA" id="ARBA00048448"/>
    </source>
</evidence>
<dbReference type="GO" id="GO:0097621">
    <property type="term" value="F:monoamine oxidase activity"/>
    <property type="evidence" value="ECO:0007669"/>
    <property type="project" value="UniProtKB-EC"/>
</dbReference>
<evidence type="ECO:0000256" key="3">
    <source>
        <dbReference type="ARBA" id="ARBA00005995"/>
    </source>
</evidence>
<dbReference type="PANTHER" id="PTHR43563">
    <property type="entry name" value="AMINE OXIDASE"/>
    <property type="match status" value="1"/>
</dbReference>
<dbReference type="InterPro" id="IPR036188">
    <property type="entry name" value="FAD/NAD-bd_sf"/>
</dbReference>
<evidence type="ECO:0000256" key="6">
    <source>
        <dbReference type="PIRSR" id="PIRSR601613-1"/>
    </source>
</evidence>
<dbReference type="AlphaFoldDB" id="A0A9Q1HB62"/>
<evidence type="ECO:0000256" key="1">
    <source>
        <dbReference type="ARBA" id="ARBA00001974"/>
    </source>
</evidence>
<feature type="binding site" evidence="6">
    <location>
        <begin position="63"/>
        <end position="66"/>
    </location>
    <ligand>
        <name>FAD</name>
        <dbReference type="ChEBI" id="CHEBI:57692"/>
    </ligand>
</feature>
<dbReference type="GO" id="GO:0005741">
    <property type="term" value="C:mitochondrial outer membrane"/>
    <property type="evidence" value="ECO:0007669"/>
    <property type="project" value="UniProtKB-SubCell"/>
</dbReference>
<sequence length="461" mass="51082">MASEEFDVVIVGAGLSGLTAAYTITKESPSTSLLILEATDYIGGPIRTVKMRGANGDDFWDVGASRIGSKQKELMELLKEFGLETYKHFDTGKKFWQLPNGSIKSYSGKIPPLPYTSLVDILRYFNKVDGMQKKVNLADAKTTPQAEEWDNMTVEELKTKILWTQAAKQMVDVLTVLFFGIPPPYISVMQYAHTVASCGSWDAHIGGEGTGNLDVRIKGGTRTLLDKLVNNIGKEKIILNTKVTNINQKSEENCVELETESGKLYRAKKIIMAVPLFCNAKIKFTPPLSSSHLLPSPVSGQFFVVTYQKSFWRDVGSCADILSMVSALEAVDDKADHPVLLLFDHTSANGNPALMGAFGAMSLRQKTPEERKHMVVTFLKEVFQTDEPQDVLDYQEYEWTPCEEIPPEAAFKEERTSYTLSTIRKPEGRIHWAGAHTATAWIDSLSGAVQAGQRAGREVIQ</sequence>
<dbReference type="Gene3D" id="3.50.50.60">
    <property type="entry name" value="FAD/NAD(P)-binding domain"/>
    <property type="match status" value="1"/>
</dbReference>
<comment type="catalytic activity">
    <reaction evidence="5">
        <text>a secondary aliphatic amine + O2 + H2O = a primary amine + an aldehyde + H2O2</text>
        <dbReference type="Rhea" id="RHEA:26414"/>
        <dbReference type="ChEBI" id="CHEBI:15377"/>
        <dbReference type="ChEBI" id="CHEBI:15379"/>
        <dbReference type="ChEBI" id="CHEBI:16240"/>
        <dbReference type="ChEBI" id="CHEBI:17478"/>
        <dbReference type="ChEBI" id="CHEBI:58855"/>
        <dbReference type="ChEBI" id="CHEBI:65296"/>
        <dbReference type="EC" id="1.4.3.4"/>
    </reaction>
</comment>
<evidence type="ECO:0000313" key="9">
    <source>
        <dbReference type="EMBL" id="KAJ8039525.1"/>
    </source>
</evidence>
<comment type="subcellular location">
    <subcellularLocation>
        <location evidence="2">Mitochondrion outer membrane</location>
        <topology evidence="2">Single-pass type IV membrane protein</topology>
        <orientation evidence="2">Cytoplasmic side</orientation>
    </subcellularLocation>
</comment>
<dbReference type="PANTHER" id="PTHR43563:SF14">
    <property type="entry name" value="AMINE OXIDASE"/>
    <property type="match status" value="1"/>
</dbReference>
<keyword evidence="7" id="KW-0285">Flavoprotein</keyword>
<reference evidence="9" key="1">
    <citation type="submission" date="2021-10" db="EMBL/GenBank/DDBJ databases">
        <title>Tropical sea cucumber genome reveals ecological adaptation and Cuvierian tubules defense mechanism.</title>
        <authorList>
            <person name="Chen T."/>
        </authorList>
    </citation>
    <scope>NUCLEOTIDE SEQUENCE</scope>
    <source>
        <strain evidence="9">Nanhai2018</strain>
        <tissue evidence="9">Muscle</tissue>
    </source>
</reference>
<feature type="binding site" evidence="6">
    <location>
        <begin position="37"/>
        <end position="38"/>
    </location>
    <ligand>
        <name>FAD</name>
        <dbReference type="ChEBI" id="CHEBI:57692"/>
    </ligand>
</feature>
<dbReference type="InterPro" id="IPR002937">
    <property type="entry name" value="Amino_oxidase"/>
</dbReference>
<protein>
    <recommendedName>
        <fullName evidence="7">Amine oxidase</fullName>
        <ecNumber evidence="7">1.4.3.-</ecNumber>
    </recommendedName>
</protein>
<dbReference type="GO" id="GO:0008131">
    <property type="term" value="F:primary methylamine oxidase activity"/>
    <property type="evidence" value="ECO:0007669"/>
    <property type="project" value="UniProtKB-ARBA"/>
</dbReference>
<evidence type="ECO:0000313" key="10">
    <source>
        <dbReference type="Proteomes" id="UP001152320"/>
    </source>
</evidence>
<feature type="binding site" evidence="6">
    <location>
        <position position="243"/>
    </location>
    <ligand>
        <name>FAD</name>
        <dbReference type="ChEBI" id="CHEBI:57692"/>
    </ligand>
</feature>
<feature type="binding site" evidence="6">
    <location>
        <position position="16"/>
    </location>
    <ligand>
        <name>FAD</name>
        <dbReference type="ChEBI" id="CHEBI:57692"/>
    </ligand>
</feature>
<dbReference type="EC" id="1.4.3.-" evidence="7"/>
<evidence type="ECO:0000259" key="8">
    <source>
        <dbReference type="Pfam" id="PF01593"/>
    </source>
</evidence>
<proteinExistence type="inferred from homology"/>
<dbReference type="OrthoDB" id="7777654at2759"/>
<feature type="domain" description="Amine oxidase" evidence="8">
    <location>
        <begin position="15"/>
        <end position="460"/>
    </location>
</feature>
<keyword evidence="4 7" id="KW-0560">Oxidoreductase</keyword>
<dbReference type="EMBL" id="JAIZAY010000007">
    <property type="protein sequence ID" value="KAJ8039525.1"/>
    <property type="molecule type" value="Genomic_DNA"/>
</dbReference>
<dbReference type="Proteomes" id="UP001152320">
    <property type="component" value="Chromosome 7"/>
</dbReference>
<comment type="similarity">
    <text evidence="3 7">Belongs to the flavin monoamine oxidase family.</text>
</comment>
<evidence type="ECO:0000256" key="4">
    <source>
        <dbReference type="ARBA" id="ARBA00023002"/>
    </source>
</evidence>
<comment type="caution">
    <text evidence="9">The sequence shown here is derived from an EMBL/GenBank/DDBJ whole genome shotgun (WGS) entry which is preliminary data.</text>
</comment>
<keyword evidence="10" id="KW-1185">Reference proteome</keyword>
<evidence type="ECO:0000256" key="2">
    <source>
        <dbReference type="ARBA" id="ARBA00004362"/>
    </source>
</evidence>
<accession>A0A9Q1HB62</accession>